<dbReference type="AlphaFoldDB" id="A0AA40KIQ4"/>
<dbReference type="Proteomes" id="UP001177670">
    <property type="component" value="Unassembled WGS sequence"/>
</dbReference>
<comment type="caution">
    <text evidence="1">The sequence shown here is derived from an EMBL/GenBank/DDBJ whole genome shotgun (WGS) entry which is preliminary data.</text>
</comment>
<gene>
    <name evidence="1" type="ORF">K0M31_010108</name>
</gene>
<organism evidence="1 2">
    <name type="scientific">Melipona bicolor</name>
    <dbReference type="NCBI Taxonomy" id="60889"/>
    <lineage>
        <taxon>Eukaryota</taxon>
        <taxon>Metazoa</taxon>
        <taxon>Ecdysozoa</taxon>
        <taxon>Arthropoda</taxon>
        <taxon>Hexapoda</taxon>
        <taxon>Insecta</taxon>
        <taxon>Pterygota</taxon>
        <taxon>Neoptera</taxon>
        <taxon>Endopterygota</taxon>
        <taxon>Hymenoptera</taxon>
        <taxon>Apocrita</taxon>
        <taxon>Aculeata</taxon>
        <taxon>Apoidea</taxon>
        <taxon>Anthophila</taxon>
        <taxon>Apidae</taxon>
        <taxon>Melipona</taxon>
    </lineage>
</organism>
<dbReference type="EMBL" id="JAHYIQ010000025">
    <property type="protein sequence ID" value="KAK1121797.1"/>
    <property type="molecule type" value="Genomic_DNA"/>
</dbReference>
<evidence type="ECO:0000313" key="1">
    <source>
        <dbReference type="EMBL" id="KAK1121797.1"/>
    </source>
</evidence>
<keyword evidence="2" id="KW-1185">Reference proteome</keyword>
<accession>A0AA40KIQ4</accession>
<protein>
    <submittedName>
        <fullName evidence="1">Uncharacterized protein</fullName>
    </submittedName>
</protein>
<proteinExistence type="predicted"/>
<reference evidence="1" key="1">
    <citation type="submission" date="2021-10" db="EMBL/GenBank/DDBJ databases">
        <title>Melipona bicolor Genome sequencing and assembly.</title>
        <authorList>
            <person name="Araujo N.S."/>
            <person name="Arias M.C."/>
        </authorList>
    </citation>
    <scope>NUCLEOTIDE SEQUENCE</scope>
    <source>
        <strain evidence="1">USP_2M_L1-L4_2017</strain>
        <tissue evidence="1">Whole body</tissue>
    </source>
</reference>
<name>A0AA40KIQ4_9HYME</name>
<sequence length="71" mass="8119">MKINLELVGELTELRTSSSVLRFPVARYRIVGKSKRARQVVKVWSLADAFANSLKIDPKQPRSSWILHRGL</sequence>
<evidence type="ECO:0000313" key="2">
    <source>
        <dbReference type="Proteomes" id="UP001177670"/>
    </source>
</evidence>